<keyword evidence="12" id="KW-1185">Reference proteome</keyword>
<organism evidence="11 12">
    <name type="scientific">Rhizorhabdus dicambivorans</name>
    <dbReference type="NCBI Taxonomy" id="1850238"/>
    <lineage>
        <taxon>Bacteria</taxon>
        <taxon>Pseudomonadati</taxon>
        <taxon>Pseudomonadota</taxon>
        <taxon>Alphaproteobacteria</taxon>
        <taxon>Sphingomonadales</taxon>
        <taxon>Sphingomonadaceae</taxon>
        <taxon>Rhizorhabdus</taxon>
    </lineage>
</organism>
<evidence type="ECO:0000256" key="5">
    <source>
        <dbReference type="ARBA" id="ARBA00022692"/>
    </source>
</evidence>
<dbReference type="InterPro" id="IPR029044">
    <property type="entry name" value="Nucleotide-diphossugar_trans"/>
</dbReference>
<evidence type="ECO:0000256" key="8">
    <source>
        <dbReference type="SAM" id="Phobius"/>
    </source>
</evidence>
<dbReference type="GO" id="GO:0000271">
    <property type="term" value="P:polysaccharide biosynthetic process"/>
    <property type="evidence" value="ECO:0007669"/>
    <property type="project" value="InterPro"/>
</dbReference>
<evidence type="ECO:0000256" key="3">
    <source>
        <dbReference type="ARBA" id="ARBA00022676"/>
    </source>
</evidence>
<evidence type="ECO:0000313" key="11">
    <source>
        <dbReference type="EMBL" id="PCE44261.1"/>
    </source>
</evidence>
<dbReference type="Proteomes" id="UP000218934">
    <property type="component" value="Unassembled WGS sequence"/>
</dbReference>
<evidence type="ECO:0000313" key="12">
    <source>
        <dbReference type="Proteomes" id="UP000218934"/>
    </source>
</evidence>
<dbReference type="RefSeq" id="WP_066959067.1">
    <property type="nucleotide sequence ID" value="NZ_CP023449.1"/>
</dbReference>
<keyword evidence="7 8" id="KW-0472">Membrane</keyword>
<gene>
    <name evidence="11" type="ORF">COO09_01110</name>
</gene>
<dbReference type="Pfam" id="PF04138">
    <property type="entry name" value="GtrA_DPMS_TM"/>
    <property type="match status" value="1"/>
</dbReference>
<evidence type="ECO:0000259" key="9">
    <source>
        <dbReference type="Pfam" id="PF00535"/>
    </source>
</evidence>
<dbReference type="PANTHER" id="PTHR43398:SF1">
    <property type="entry name" value="DOLICHOL-PHOSPHATE MANNOSYLTRANSFERASE SUBUNIT 1"/>
    <property type="match status" value="1"/>
</dbReference>
<feature type="transmembrane region" description="Helical" evidence="8">
    <location>
        <begin position="253"/>
        <end position="270"/>
    </location>
</feature>
<keyword evidence="6 8" id="KW-1133">Transmembrane helix</keyword>
<dbReference type="GO" id="GO:0016020">
    <property type="term" value="C:membrane"/>
    <property type="evidence" value="ECO:0007669"/>
    <property type="project" value="UniProtKB-SubCell"/>
</dbReference>
<feature type="transmembrane region" description="Helical" evidence="8">
    <location>
        <begin position="347"/>
        <end position="371"/>
    </location>
</feature>
<dbReference type="InterPro" id="IPR039528">
    <property type="entry name" value="DPM1-like"/>
</dbReference>
<comment type="caution">
    <text evidence="11">The sequence shown here is derived from an EMBL/GenBank/DDBJ whole genome shotgun (WGS) entry which is preliminary data.</text>
</comment>
<evidence type="ECO:0000256" key="7">
    <source>
        <dbReference type="ARBA" id="ARBA00023136"/>
    </source>
</evidence>
<accession>A0A2A4G1A2</accession>
<comment type="subcellular location">
    <subcellularLocation>
        <location evidence="1">Membrane</location>
        <topology evidence="1">Multi-pass membrane protein</topology>
    </subcellularLocation>
</comment>
<evidence type="ECO:0000259" key="10">
    <source>
        <dbReference type="Pfam" id="PF04138"/>
    </source>
</evidence>
<evidence type="ECO:0000256" key="2">
    <source>
        <dbReference type="ARBA" id="ARBA00006739"/>
    </source>
</evidence>
<comment type="similarity">
    <text evidence="2">Belongs to the glycosyltransferase 2 family.</text>
</comment>
<evidence type="ECO:0000256" key="1">
    <source>
        <dbReference type="ARBA" id="ARBA00004141"/>
    </source>
</evidence>
<evidence type="ECO:0000256" key="6">
    <source>
        <dbReference type="ARBA" id="ARBA00022989"/>
    </source>
</evidence>
<dbReference type="GO" id="GO:0009247">
    <property type="term" value="P:glycolipid biosynthetic process"/>
    <property type="evidence" value="ECO:0007669"/>
    <property type="project" value="TreeGrafter"/>
</dbReference>
<dbReference type="PANTHER" id="PTHR43398">
    <property type="entry name" value="DOLICHOL-PHOSPHATE MANNOSYLTRANSFERASE SUBUNIT 1"/>
    <property type="match status" value="1"/>
</dbReference>
<feature type="transmembrane region" description="Helical" evidence="8">
    <location>
        <begin position="310"/>
        <end position="335"/>
    </location>
</feature>
<evidence type="ECO:0000256" key="4">
    <source>
        <dbReference type="ARBA" id="ARBA00022679"/>
    </source>
</evidence>
<dbReference type="InterPro" id="IPR007267">
    <property type="entry name" value="GtrA_DPMS_TM"/>
</dbReference>
<dbReference type="KEGG" id="rdi:CMV14_11725"/>
<feature type="domain" description="Glycosyltransferase 2-like" evidence="9">
    <location>
        <begin position="20"/>
        <end position="183"/>
    </location>
</feature>
<protein>
    <submittedName>
        <fullName evidence="11">Glycosyltransferase family 2 protein</fullName>
    </submittedName>
</protein>
<name>A0A2A4G1A2_9SPHN</name>
<dbReference type="SUPFAM" id="SSF53448">
    <property type="entry name" value="Nucleotide-diphospho-sugar transferases"/>
    <property type="match status" value="1"/>
</dbReference>
<dbReference type="EMBL" id="NWUF01000001">
    <property type="protein sequence ID" value="PCE44261.1"/>
    <property type="molecule type" value="Genomic_DNA"/>
</dbReference>
<keyword evidence="3" id="KW-0328">Glycosyltransferase</keyword>
<dbReference type="Pfam" id="PF00535">
    <property type="entry name" value="Glycos_transf_2"/>
    <property type="match status" value="1"/>
</dbReference>
<sequence>MSMIEGKNGRKGKLTAPELSIIIPTYNERGNIAALVDAVRKALGAIPWEMIIVDDDSPDQTFNEVARLARDEPRLRCLRRVGRRGLSSAVIEGVMVANGGAIAVMDADFQHDERILGAMYEKLVGNHADIVVATRYAEGGGIGEWDANRARMSDFATRMAGMLVGNQTSDPMSGFFMVRREVFAGVIYDLSQQGYKILLDIISSSHVPLKIEEVPYTFRTRQEGESKISIMVLAQFLFLIIEKLTHGLIPPRFALFSIVGGFGLLVHLTVLNSLKLFHFDFMAAQITAIGVSMVSNFIMNNEFTYRDRRLTGLSFIAGLILFCIVCSFGALANVGVAEIAIKQVNNWSFAGLAGAIMGAVFNFSAATSLVWRRPRKRIFAAAA</sequence>
<feature type="domain" description="GtrA/DPMS transmembrane" evidence="10">
    <location>
        <begin position="256"/>
        <end position="371"/>
    </location>
</feature>
<dbReference type="InterPro" id="IPR001173">
    <property type="entry name" value="Glyco_trans_2-like"/>
</dbReference>
<feature type="transmembrane region" description="Helical" evidence="8">
    <location>
        <begin position="276"/>
        <end position="298"/>
    </location>
</feature>
<proteinExistence type="inferred from homology"/>
<keyword evidence="5 8" id="KW-0812">Transmembrane</keyword>
<dbReference type="CDD" id="cd06442">
    <property type="entry name" value="DPM1_like"/>
    <property type="match status" value="1"/>
</dbReference>
<dbReference type="AlphaFoldDB" id="A0A2A4G1A2"/>
<keyword evidence="4 11" id="KW-0808">Transferase</keyword>
<dbReference type="Gene3D" id="3.90.550.10">
    <property type="entry name" value="Spore Coat Polysaccharide Biosynthesis Protein SpsA, Chain A"/>
    <property type="match status" value="1"/>
</dbReference>
<reference evidence="11 12" key="1">
    <citation type="submission" date="2017-09" db="EMBL/GenBank/DDBJ databases">
        <title>The Catabolism of 3,6-Dichlorosalicylic acid is Initiated by the Cytochrome P450 Monooxygenase DsmABC in Rhizorhabdus dicambivorans Ndbn-20.</title>
        <authorList>
            <person name="Na L."/>
        </authorList>
    </citation>
    <scope>NUCLEOTIDE SEQUENCE [LARGE SCALE GENOMIC DNA]</scope>
    <source>
        <strain evidence="11 12">Ndbn-20m</strain>
    </source>
</reference>
<dbReference type="OrthoDB" id="9811222at2"/>
<dbReference type="GO" id="GO:0004582">
    <property type="term" value="F:dolichyl-phosphate beta-D-mannosyltransferase activity"/>
    <property type="evidence" value="ECO:0007669"/>
    <property type="project" value="InterPro"/>
</dbReference>